<evidence type="ECO:0000256" key="2">
    <source>
        <dbReference type="PROSITE-ProRule" id="PRU00335"/>
    </source>
</evidence>
<evidence type="ECO:0000313" key="6">
    <source>
        <dbReference type="Proteomes" id="UP000198744"/>
    </source>
</evidence>
<dbReference type="Gene3D" id="1.10.357.10">
    <property type="entry name" value="Tetracycline Repressor, domain 2"/>
    <property type="match status" value="1"/>
</dbReference>
<dbReference type="GO" id="GO:0003700">
    <property type="term" value="F:DNA-binding transcription factor activity"/>
    <property type="evidence" value="ECO:0007669"/>
    <property type="project" value="TreeGrafter"/>
</dbReference>
<evidence type="ECO:0000313" key="5">
    <source>
        <dbReference type="EMBL" id="SEM03964.1"/>
    </source>
</evidence>
<evidence type="ECO:0000256" key="1">
    <source>
        <dbReference type="ARBA" id="ARBA00023125"/>
    </source>
</evidence>
<dbReference type="PANTHER" id="PTHR30055:SF226">
    <property type="entry name" value="HTH-TYPE TRANSCRIPTIONAL REGULATOR PKSA"/>
    <property type="match status" value="1"/>
</dbReference>
<feature type="region of interest" description="Disordered" evidence="3">
    <location>
        <begin position="214"/>
        <end position="236"/>
    </location>
</feature>
<dbReference type="Pfam" id="PF09209">
    <property type="entry name" value="CecR_C"/>
    <property type="match status" value="1"/>
</dbReference>
<dbReference type="PANTHER" id="PTHR30055">
    <property type="entry name" value="HTH-TYPE TRANSCRIPTIONAL REGULATOR RUTR"/>
    <property type="match status" value="1"/>
</dbReference>
<dbReference type="Pfam" id="PF00440">
    <property type="entry name" value="TetR_N"/>
    <property type="match status" value="1"/>
</dbReference>
<keyword evidence="1 2" id="KW-0238">DNA-binding</keyword>
<reference evidence="5 6" key="1">
    <citation type="submission" date="2016-10" db="EMBL/GenBank/DDBJ databases">
        <authorList>
            <person name="de Groot N.N."/>
        </authorList>
    </citation>
    <scope>NUCLEOTIDE SEQUENCE [LARGE SCALE GENOMIC DNA]</scope>
    <source>
        <strain evidence="5 6">DSM 8423</strain>
    </source>
</reference>
<name>A0A1H7V4B1_9BACT</name>
<dbReference type="InterPro" id="IPR009057">
    <property type="entry name" value="Homeodomain-like_sf"/>
</dbReference>
<dbReference type="EMBL" id="FOBS01000003">
    <property type="protein sequence ID" value="SEM03964.1"/>
    <property type="molecule type" value="Genomic_DNA"/>
</dbReference>
<dbReference type="RefSeq" id="WP_093882158.1">
    <property type="nucleotide sequence ID" value="NZ_FOBS01000003.1"/>
</dbReference>
<dbReference type="SUPFAM" id="SSF46689">
    <property type="entry name" value="Homeodomain-like"/>
    <property type="match status" value="1"/>
</dbReference>
<evidence type="ECO:0000256" key="3">
    <source>
        <dbReference type="SAM" id="MobiDB-lite"/>
    </source>
</evidence>
<feature type="domain" description="HTH tetR-type" evidence="4">
    <location>
        <begin position="9"/>
        <end position="69"/>
    </location>
</feature>
<dbReference type="Gene3D" id="1.10.10.60">
    <property type="entry name" value="Homeodomain-like"/>
    <property type="match status" value="1"/>
</dbReference>
<dbReference type="OrthoDB" id="9790413at2"/>
<proteinExistence type="predicted"/>
<organism evidence="5 6">
    <name type="scientific">Syntrophus gentianae</name>
    <dbReference type="NCBI Taxonomy" id="43775"/>
    <lineage>
        <taxon>Bacteria</taxon>
        <taxon>Pseudomonadati</taxon>
        <taxon>Thermodesulfobacteriota</taxon>
        <taxon>Syntrophia</taxon>
        <taxon>Syntrophales</taxon>
        <taxon>Syntrophaceae</taxon>
        <taxon>Syntrophus</taxon>
    </lineage>
</organism>
<protein>
    <submittedName>
        <fullName evidence="5">DNA-binding transcriptional regulator, AcrR family</fullName>
    </submittedName>
</protein>
<dbReference type="Proteomes" id="UP000198744">
    <property type="component" value="Unassembled WGS sequence"/>
</dbReference>
<dbReference type="PRINTS" id="PR00455">
    <property type="entry name" value="HTHTETR"/>
</dbReference>
<dbReference type="InterPro" id="IPR050109">
    <property type="entry name" value="HTH-type_TetR-like_transc_reg"/>
</dbReference>
<gene>
    <name evidence="5" type="ORF">SAMN04489760_1039</name>
</gene>
<dbReference type="PROSITE" id="PS50977">
    <property type="entry name" value="HTH_TETR_2"/>
    <property type="match status" value="1"/>
</dbReference>
<dbReference type="AlphaFoldDB" id="A0A1H7V4B1"/>
<keyword evidence="6" id="KW-1185">Reference proteome</keyword>
<dbReference type="GO" id="GO:0000976">
    <property type="term" value="F:transcription cis-regulatory region binding"/>
    <property type="evidence" value="ECO:0007669"/>
    <property type="project" value="TreeGrafter"/>
</dbReference>
<dbReference type="InterPro" id="IPR001647">
    <property type="entry name" value="HTH_TetR"/>
</dbReference>
<sequence length="236" mass="26116">MKVPREGAARTRQHLLIAAGEIFGEKGYRETTIAEICERAGTNIAAVNYHFGSKQALYIESWRHAFSESIKAFPPSGGVSDDAPPEERLRGQVTAILRRIADENNREFLFMQREMANPTGLLEEVLREEIGPLQQRTAGLVRELLGPMVPEQKAKFCELSIISQCMNPIVARRGLGQRNAGEDGPPEIDDMEAYADHVVKFSLAGIQSLRKVFEEQGQGSKKGKPSPSLKNGGRRS</sequence>
<evidence type="ECO:0000259" key="4">
    <source>
        <dbReference type="PROSITE" id="PS50977"/>
    </source>
</evidence>
<dbReference type="STRING" id="43775.SAMN04489760_1039"/>
<feature type="DNA-binding region" description="H-T-H motif" evidence="2">
    <location>
        <begin position="32"/>
        <end position="51"/>
    </location>
</feature>
<accession>A0A1H7V4B1</accession>
<dbReference type="SUPFAM" id="SSF48498">
    <property type="entry name" value="Tetracyclin repressor-like, C-terminal domain"/>
    <property type="match status" value="1"/>
</dbReference>
<dbReference type="InterPro" id="IPR015292">
    <property type="entry name" value="Tscrpt_reg_YbiH_C"/>
</dbReference>
<dbReference type="InterPro" id="IPR036271">
    <property type="entry name" value="Tet_transcr_reg_TetR-rel_C_sf"/>
</dbReference>